<evidence type="ECO:0000313" key="3">
    <source>
        <dbReference type="Proteomes" id="UP000177362"/>
    </source>
</evidence>
<keyword evidence="1" id="KW-0472">Membrane</keyword>
<dbReference type="PANTHER" id="PTHR37309:SF1">
    <property type="entry name" value="SLR0284 PROTEIN"/>
    <property type="match status" value="1"/>
</dbReference>
<keyword evidence="1" id="KW-1133">Transmembrane helix</keyword>
<organism evidence="2 3">
    <name type="scientific">Candidatus Sungbacteria bacterium RIFCSPHIGHO2_02_FULL_49_12</name>
    <dbReference type="NCBI Taxonomy" id="1802271"/>
    <lineage>
        <taxon>Bacteria</taxon>
        <taxon>Candidatus Sungiibacteriota</taxon>
    </lineage>
</organism>
<evidence type="ECO:0000313" key="2">
    <source>
        <dbReference type="EMBL" id="OHA01512.1"/>
    </source>
</evidence>
<dbReference type="Pfam" id="PF04020">
    <property type="entry name" value="Phage_holin_4_2"/>
    <property type="match status" value="1"/>
</dbReference>
<feature type="transmembrane region" description="Helical" evidence="1">
    <location>
        <begin position="34"/>
        <end position="51"/>
    </location>
</feature>
<sequence length="111" mass="12222">MHFLAKFGLRIALNGVILWFLPQFISGFATSHELTSLVVAALILALVHAILRPILKILSFPFLILTLGLFNVVINFVLLSVADYFSSAITITDLKTRFIASIIFGLANSVF</sequence>
<dbReference type="PANTHER" id="PTHR37309">
    <property type="entry name" value="SLR0284 PROTEIN"/>
    <property type="match status" value="1"/>
</dbReference>
<dbReference type="Proteomes" id="UP000177362">
    <property type="component" value="Unassembled WGS sequence"/>
</dbReference>
<evidence type="ECO:0008006" key="4">
    <source>
        <dbReference type="Google" id="ProtNLM"/>
    </source>
</evidence>
<dbReference type="STRING" id="1802271.A3C11_01120"/>
<reference evidence="2 3" key="1">
    <citation type="journal article" date="2016" name="Nat. Commun.">
        <title>Thousands of microbial genomes shed light on interconnected biogeochemical processes in an aquifer system.</title>
        <authorList>
            <person name="Anantharaman K."/>
            <person name="Brown C.T."/>
            <person name="Hug L.A."/>
            <person name="Sharon I."/>
            <person name="Castelle C.J."/>
            <person name="Probst A.J."/>
            <person name="Thomas B.C."/>
            <person name="Singh A."/>
            <person name="Wilkins M.J."/>
            <person name="Karaoz U."/>
            <person name="Brodie E.L."/>
            <person name="Williams K.H."/>
            <person name="Hubbard S.S."/>
            <person name="Banfield J.F."/>
        </authorList>
    </citation>
    <scope>NUCLEOTIDE SEQUENCE [LARGE SCALE GENOMIC DNA]</scope>
</reference>
<comment type="caution">
    <text evidence="2">The sequence shown here is derived from an EMBL/GenBank/DDBJ whole genome shotgun (WGS) entry which is preliminary data.</text>
</comment>
<dbReference type="InterPro" id="IPR007165">
    <property type="entry name" value="Phage_holin_4_2"/>
</dbReference>
<dbReference type="AlphaFoldDB" id="A0A1G2KSF9"/>
<proteinExistence type="predicted"/>
<accession>A0A1G2KSF9</accession>
<evidence type="ECO:0000256" key="1">
    <source>
        <dbReference type="SAM" id="Phobius"/>
    </source>
</evidence>
<feature type="transmembrane region" description="Helical" evidence="1">
    <location>
        <begin position="7"/>
        <end position="28"/>
    </location>
</feature>
<gene>
    <name evidence="2" type="ORF">A3C11_01120</name>
</gene>
<feature type="transmembrane region" description="Helical" evidence="1">
    <location>
        <begin position="58"/>
        <end position="78"/>
    </location>
</feature>
<keyword evidence="1" id="KW-0812">Transmembrane</keyword>
<dbReference type="EMBL" id="MHQJ01000015">
    <property type="protein sequence ID" value="OHA01512.1"/>
    <property type="molecule type" value="Genomic_DNA"/>
</dbReference>
<name>A0A1G2KSF9_9BACT</name>
<protein>
    <recommendedName>
        <fullName evidence="4">Phage holin family protein</fullName>
    </recommendedName>
</protein>